<keyword evidence="4" id="KW-0285">Flavoprotein</keyword>
<dbReference type="InterPro" id="IPR008333">
    <property type="entry name" value="Cbr1-like_FAD-bd_dom"/>
</dbReference>
<comment type="similarity">
    <text evidence="3">Belongs to the flavoprotein pyridine nucleotide cytochrome reductase family.</text>
</comment>
<name>A0ABR3SD27_9PEZI</name>
<dbReference type="PROSITE" id="PS51384">
    <property type="entry name" value="FAD_FR"/>
    <property type="match status" value="1"/>
</dbReference>
<evidence type="ECO:0000256" key="8">
    <source>
        <dbReference type="SAM" id="Phobius"/>
    </source>
</evidence>
<dbReference type="InterPro" id="IPR001834">
    <property type="entry name" value="CBR-like"/>
</dbReference>
<keyword evidence="8" id="KW-1133">Transmembrane helix</keyword>
<dbReference type="Gene3D" id="2.40.30.10">
    <property type="entry name" value="Translation factors"/>
    <property type="match status" value="1"/>
</dbReference>
<feature type="domain" description="FAD-binding FR-type" evidence="9">
    <location>
        <begin position="41"/>
        <end position="148"/>
    </location>
</feature>
<dbReference type="EMBL" id="JAJVDC020000228">
    <property type="protein sequence ID" value="KAL1617589.1"/>
    <property type="molecule type" value="Genomic_DNA"/>
</dbReference>
<gene>
    <name evidence="10" type="ORF">SLS56_010912</name>
</gene>
<evidence type="ECO:0000256" key="7">
    <source>
        <dbReference type="ARBA" id="ARBA00023136"/>
    </source>
</evidence>
<dbReference type="PANTHER" id="PTHR19370">
    <property type="entry name" value="NADH-CYTOCHROME B5 REDUCTASE"/>
    <property type="match status" value="1"/>
</dbReference>
<evidence type="ECO:0000256" key="3">
    <source>
        <dbReference type="ARBA" id="ARBA00006105"/>
    </source>
</evidence>
<evidence type="ECO:0000256" key="5">
    <source>
        <dbReference type="ARBA" id="ARBA00022827"/>
    </source>
</evidence>
<dbReference type="SUPFAM" id="SSF63380">
    <property type="entry name" value="Riboflavin synthase domain-like"/>
    <property type="match status" value="1"/>
</dbReference>
<evidence type="ECO:0000256" key="4">
    <source>
        <dbReference type="ARBA" id="ARBA00022630"/>
    </source>
</evidence>
<comment type="subcellular location">
    <subcellularLocation>
        <location evidence="2">Membrane</location>
    </subcellularLocation>
</comment>
<keyword evidence="8" id="KW-0812">Transmembrane</keyword>
<accession>A0ABR3SD27</accession>
<evidence type="ECO:0000256" key="1">
    <source>
        <dbReference type="ARBA" id="ARBA00001974"/>
    </source>
</evidence>
<dbReference type="Proteomes" id="UP001521116">
    <property type="component" value="Unassembled WGS sequence"/>
</dbReference>
<feature type="transmembrane region" description="Helical" evidence="8">
    <location>
        <begin position="12"/>
        <end position="31"/>
    </location>
</feature>
<keyword evidence="11" id="KW-1185">Reference proteome</keyword>
<dbReference type="Pfam" id="PF00175">
    <property type="entry name" value="NAD_binding_1"/>
    <property type="match status" value="1"/>
</dbReference>
<keyword evidence="6" id="KW-0560">Oxidoreductase</keyword>
<comment type="cofactor">
    <cofactor evidence="1">
        <name>FAD</name>
        <dbReference type="ChEBI" id="CHEBI:57692"/>
    </cofactor>
</comment>
<reference evidence="10 11" key="1">
    <citation type="submission" date="2024-02" db="EMBL/GenBank/DDBJ databases">
        <title>De novo assembly and annotation of 12 fungi associated with fruit tree decline syndrome in Ontario, Canada.</title>
        <authorList>
            <person name="Sulman M."/>
            <person name="Ellouze W."/>
            <person name="Ilyukhin E."/>
        </authorList>
    </citation>
    <scope>NUCLEOTIDE SEQUENCE [LARGE SCALE GENOMIC DNA]</scope>
    <source>
        <strain evidence="10 11">M1-105</strain>
    </source>
</reference>
<evidence type="ECO:0000256" key="2">
    <source>
        <dbReference type="ARBA" id="ARBA00004370"/>
    </source>
</evidence>
<dbReference type="PRINTS" id="PR00406">
    <property type="entry name" value="CYTB5RDTASE"/>
</dbReference>
<keyword evidence="5" id="KW-0274">FAD</keyword>
<dbReference type="Gene3D" id="3.40.50.80">
    <property type="entry name" value="Nucleotide-binding domain of ferredoxin-NADP reductase (FNR) module"/>
    <property type="match status" value="1"/>
</dbReference>
<dbReference type="CDD" id="cd06183">
    <property type="entry name" value="cyt_b5_reduct_like"/>
    <property type="match status" value="1"/>
</dbReference>
<dbReference type="InterPro" id="IPR039261">
    <property type="entry name" value="FNR_nucleotide-bd"/>
</dbReference>
<evidence type="ECO:0000259" key="9">
    <source>
        <dbReference type="PROSITE" id="PS51384"/>
    </source>
</evidence>
<comment type="caution">
    <text evidence="10">The sequence shown here is derived from an EMBL/GenBank/DDBJ whole genome shotgun (WGS) entry which is preliminary data.</text>
</comment>
<proteinExistence type="inferred from homology"/>
<dbReference type="InterPro" id="IPR017938">
    <property type="entry name" value="Riboflavin_synthase-like_b-brl"/>
</dbReference>
<sequence>MAFRQTIRPLTSNLGAVAAVSIGAGLVYTYYKPKPTVFGSFNPTYLRLESTEDVSHNTKRLRFALPHPTDQTGLPLTSALLALSWPPGRLLPVARPYTPVSHAADAGHVDLLVKRYPGGAQSTHLHALTPGDTLAFVTALPGFAWTPNRFGRIACVAGGAGVTPVFQLVQGIVRNPADRTRVDVVVGVEAVGDAVLRGELEGLERGAGGRVRVVHAVRRGGVEGMGEGWREGGVTKELLEEVLGERGEEETMVFVCGPPAMEEALTKRGGRKVGMGILEELGYRKDQVYKF</sequence>
<dbReference type="PANTHER" id="PTHR19370:SF101">
    <property type="entry name" value="NADH-CYTOCHROME B5 REDUCTASE"/>
    <property type="match status" value="1"/>
</dbReference>
<evidence type="ECO:0000256" key="6">
    <source>
        <dbReference type="ARBA" id="ARBA00023002"/>
    </source>
</evidence>
<dbReference type="Pfam" id="PF00970">
    <property type="entry name" value="FAD_binding_6"/>
    <property type="match status" value="1"/>
</dbReference>
<evidence type="ECO:0000313" key="11">
    <source>
        <dbReference type="Proteomes" id="UP001521116"/>
    </source>
</evidence>
<protein>
    <recommendedName>
        <fullName evidence="9">FAD-binding FR-type domain-containing protein</fullName>
    </recommendedName>
</protein>
<evidence type="ECO:0000313" key="10">
    <source>
        <dbReference type="EMBL" id="KAL1617589.1"/>
    </source>
</evidence>
<dbReference type="InterPro" id="IPR017927">
    <property type="entry name" value="FAD-bd_FR_type"/>
</dbReference>
<organism evidence="10 11">
    <name type="scientific">Neofusicoccum ribis</name>
    <dbReference type="NCBI Taxonomy" id="45134"/>
    <lineage>
        <taxon>Eukaryota</taxon>
        <taxon>Fungi</taxon>
        <taxon>Dikarya</taxon>
        <taxon>Ascomycota</taxon>
        <taxon>Pezizomycotina</taxon>
        <taxon>Dothideomycetes</taxon>
        <taxon>Dothideomycetes incertae sedis</taxon>
        <taxon>Botryosphaeriales</taxon>
        <taxon>Botryosphaeriaceae</taxon>
        <taxon>Neofusicoccum</taxon>
    </lineage>
</organism>
<dbReference type="InterPro" id="IPR001433">
    <property type="entry name" value="OxRdtase_FAD/NAD-bd"/>
</dbReference>
<dbReference type="SUPFAM" id="SSF52343">
    <property type="entry name" value="Ferredoxin reductase-like, C-terminal NADP-linked domain"/>
    <property type="match status" value="1"/>
</dbReference>
<keyword evidence="7 8" id="KW-0472">Membrane</keyword>